<reference evidence="1 2" key="1">
    <citation type="journal article" date="2009" name="BMC Genomics">
        <title>Complete genome sequence of the sugarcane nitrogen-fixing endophyte Gluconacetobacter diazotrophicus Pal5.</title>
        <authorList>
            <person name="Bertalan M."/>
            <person name="Albano R."/>
            <person name="Padua V."/>
            <person name="Rouws L."/>
            <person name="Rojas C."/>
            <person name="Hemerly A."/>
            <person name="Teixeira K."/>
            <person name="Schwab S."/>
            <person name="Araujo J."/>
            <person name="Oliveira A."/>
            <person name="Franca L."/>
            <person name="Magalhaes V."/>
            <person name="Alqueres S."/>
            <person name="Cardoso A."/>
            <person name="Almeida W."/>
            <person name="Loureiro M.M."/>
            <person name="Nogueira E."/>
            <person name="Cidade D."/>
            <person name="Oliveira D."/>
            <person name="Simao T."/>
            <person name="Macedo J."/>
            <person name="Valadao A."/>
            <person name="Dreschsel M."/>
            <person name="Freitas F."/>
            <person name="Vidal M."/>
            <person name="Guedes H."/>
            <person name="Rodrigues E."/>
            <person name="Meneses C."/>
            <person name="Brioso P."/>
            <person name="Pozzer L."/>
            <person name="Figueiredo D."/>
            <person name="Montano H."/>
            <person name="Junior J."/>
            <person name="Filho G."/>
            <person name="Flores V."/>
            <person name="Ferreira B."/>
            <person name="Branco A."/>
            <person name="Gonzalez P."/>
            <person name="Guillobel H."/>
            <person name="Lemos M."/>
            <person name="Seibel L."/>
            <person name="Macedo J."/>
            <person name="Alves-Ferreira M."/>
            <person name="Sachetto-Martins G."/>
            <person name="Coelho A."/>
            <person name="Santos E."/>
            <person name="Amaral G."/>
            <person name="Neves A."/>
            <person name="Pacheco A.B."/>
            <person name="Carvalho D."/>
            <person name="Lery L."/>
            <person name="Bisch P."/>
            <person name="Rossle S.C."/>
            <person name="Urmenyi T."/>
            <person name="Kruger W.V."/>
            <person name="Martins O."/>
            <person name="Baldani J.I."/>
            <person name="Ferreira P.C."/>
        </authorList>
    </citation>
    <scope>NUCLEOTIDE SEQUENCE [LARGE SCALE GENOMIC DNA]</scope>
    <source>
        <strain evidence="2">ATCC 49037 / DSM 5601 / CCUG 37298 / CIP 103539 / LMG 7603 / PAl5</strain>
    </source>
</reference>
<gene>
    <name evidence="1" type="ordered locus">GDI0850</name>
</gene>
<dbReference type="AlphaFoldDB" id="A9HBB6"/>
<evidence type="ECO:0000313" key="1">
    <source>
        <dbReference type="EMBL" id="CAP54793.1"/>
    </source>
</evidence>
<dbReference type="Proteomes" id="UP000001176">
    <property type="component" value="Chromosome"/>
</dbReference>
<protein>
    <submittedName>
        <fullName evidence="1">Uncharacterized protein</fullName>
    </submittedName>
</protein>
<keyword evidence="2" id="KW-1185">Reference proteome</keyword>
<accession>A9HBB6</accession>
<dbReference type="KEGG" id="gdi:GDI0850"/>
<organism evidence="1 2">
    <name type="scientific">Gluconacetobacter diazotrophicus (strain ATCC 49037 / DSM 5601 / CCUG 37298 / CIP 103539 / LMG 7603 / PAl5)</name>
    <dbReference type="NCBI Taxonomy" id="272568"/>
    <lineage>
        <taxon>Bacteria</taxon>
        <taxon>Pseudomonadati</taxon>
        <taxon>Pseudomonadota</taxon>
        <taxon>Alphaproteobacteria</taxon>
        <taxon>Acetobacterales</taxon>
        <taxon>Acetobacteraceae</taxon>
        <taxon>Gluconacetobacter</taxon>
    </lineage>
</organism>
<sequence>MAIVRAVARQRHGPMVRTEIPKSRFVPTMPDTRPN</sequence>
<dbReference type="EMBL" id="AM889285">
    <property type="protein sequence ID" value="CAP54793.1"/>
    <property type="molecule type" value="Genomic_DNA"/>
</dbReference>
<proteinExistence type="predicted"/>
<name>A9HBB6_GLUDA</name>
<evidence type="ECO:0000313" key="2">
    <source>
        <dbReference type="Proteomes" id="UP000001176"/>
    </source>
</evidence>